<keyword evidence="6 15" id="KW-0418">Kinase</keyword>
<feature type="compositionally biased region" description="Low complexity" evidence="13">
    <location>
        <begin position="1424"/>
        <end position="1436"/>
    </location>
</feature>
<dbReference type="EC" id="2.7.11.1" evidence="2"/>
<evidence type="ECO:0000256" key="2">
    <source>
        <dbReference type="ARBA" id="ARBA00012513"/>
    </source>
</evidence>
<dbReference type="InterPro" id="IPR035587">
    <property type="entry name" value="DUS-like_FMN-bd"/>
</dbReference>
<feature type="region of interest" description="Disordered" evidence="13">
    <location>
        <begin position="1021"/>
        <end position="1041"/>
    </location>
</feature>
<feature type="region of interest" description="Disordered" evidence="13">
    <location>
        <begin position="1256"/>
        <end position="1283"/>
    </location>
</feature>
<evidence type="ECO:0000256" key="1">
    <source>
        <dbReference type="ARBA" id="ARBA00010886"/>
    </source>
</evidence>
<dbReference type="Gene3D" id="3.20.20.70">
    <property type="entry name" value="Aldolase class I"/>
    <property type="match status" value="1"/>
</dbReference>
<organism evidence="15 16">
    <name type="scientific">Symbiodinium microadriaticum</name>
    <name type="common">Dinoflagellate</name>
    <name type="synonym">Zooxanthella microadriatica</name>
    <dbReference type="NCBI Taxonomy" id="2951"/>
    <lineage>
        <taxon>Eukaryota</taxon>
        <taxon>Sar</taxon>
        <taxon>Alveolata</taxon>
        <taxon>Dinophyceae</taxon>
        <taxon>Suessiales</taxon>
        <taxon>Symbiodiniaceae</taxon>
        <taxon>Symbiodinium</taxon>
    </lineage>
</organism>
<keyword evidence="3" id="KW-0723">Serine/threonine-protein kinase</keyword>
<feature type="region of interest" description="Disordered" evidence="13">
    <location>
        <begin position="1330"/>
        <end position="1444"/>
    </location>
</feature>
<dbReference type="InterPro" id="IPR000719">
    <property type="entry name" value="Prot_kinase_dom"/>
</dbReference>
<evidence type="ECO:0000313" key="16">
    <source>
        <dbReference type="Proteomes" id="UP000186817"/>
    </source>
</evidence>
<comment type="similarity">
    <text evidence="1">Belongs to the protein kinase superfamily. NEK Ser/Thr protein kinase family. NIMA subfamily.</text>
</comment>
<dbReference type="InterPro" id="IPR051131">
    <property type="entry name" value="NEK_Ser/Thr_kinase_NIMA"/>
</dbReference>
<dbReference type="InterPro" id="IPR008271">
    <property type="entry name" value="Ser/Thr_kinase_AS"/>
</dbReference>
<evidence type="ECO:0000256" key="7">
    <source>
        <dbReference type="ARBA" id="ARBA00022840"/>
    </source>
</evidence>
<keyword evidence="16" id="KW-1185">Reference proteome</keyword>
<comment type="catalytic activity">
    <reaction evidence="8">
        <text>L-threonyl-[protein] + ATP = O-phospho-L-threonyl-[protein] + ADP + H(+)</text>
        <dbReference type="Rhea" id="RHEA:46608"/>
        <dbReference type="Rhea" id="RHEA-COMP:11060"/>
        <dbReference type="Rhea" id="RHEA-COMP:11605"/>
        <dbReference type="ChEBI" id="CHEBI:15378"/>
        <dbReference type="ChEBI" id="CHEBI:30013"/>
        <dbReference type="ChEBI" id="CHEBI:30616"/>
        <dbReference type="ChEBI" id="CHEBI:61977"/>
        <dbReference type="ChEBI" id="CHEBI:456216"/>
        <dbReference type="EC" id="2.7.11.1"/>
    </reaction>
</comment>
<dbReference type="PROSITE" id="PS50011">
    <property type="entry name" value="PROTEIN_KINASE_DOM"/>
    <property type="match status" value="1"/>
</dbReference>
<dbReference type="Proteomes" id="UP000186817">
    <property type="component" value="Unassembled WGS sequence"/>
</dbReference>
<evidence type="ECO:0000256" key="9">
    <source>
        <dbReference type="ARBA" id="ARBA00048679"/>
    </source>
</evidence>
<dbReference type="Pfam" id="PF00013">
    <property type="entry name" value="KH_1"/>
    <property type="match status" value="2"/>
</dbReference>
<dbReference type="SMART" id="SM00220">
    <property type="entry name" value="S_TKc"/>
    <property type="match status" value="1"/>
</dbReference>
<feature type="region of interest" description="Disordered" evidence="13">
    <location>
        <begin position="268"/>
        <end position="341"/>
    </location>
</feature>
<name>A0A1Q9C2C8_SYMMI</name>
<dbReference type="CDD" id="cd02801">
    <property type="entry name" value="DUS_like_FMN"/>
    <property type="match status" value="1"/>
</dbReference>
<dbReference type="PANTHER" id="PTHR44899:SF3">
    <property type="entry name" value="SERINE_THREONINE-PROTEIN KINASE NEK1"/>
    <property type="match status" value="1"/>
</dbReference>
<dbReference type="Gene3D" id="1.10.510.10">
    <property type="entry name" value="Transferase(Phosphotransferase) domain 1"/>
    <property type="match status" value="2"/>
</dbReference>
<dbReference type="Pfam" id="PF00069">
    <property type="entry name" value="Pkinase"/>
    <property type="match status" value="1"/>
</dbReference>
<evidence type="ECO:0000256" key="10">
    <source>
        <dbReference type="PROSITE-ProRule" id="PRU00117"/>
    </source>
</evidence>
<reference evidence="15 16" key="1">
    <citation type="submission" date="2016-02" db="EMBL/GenBank/DDBJ databases">
        <title>Genome analysis of coral dinoflagellate symbionts highlights evolutionary adaptations to a symbiotic lifestyle.</title>
        <authorList>
            <person name="Aranda M."/>
            <person name="Li Y."/>
            <person name="Liew Y.J."/>
            <person name="Baumgarten S."/>
            <person name="Simakov O."/>
            <person name="Wilson M."/>
            <person name="Piel J."/>
            <person name="Ashoor H."/>
            <person name="Bougouffa S."/>
            <person name="Bajic V.B."/>
            <person name="Ryu T."/>
            <person name="Ravasi T."/>
            <person name="Bayer T."/>
            <person name="Micklem G."/>
            <person name="Kim H."/>
            <person name="Bhak J."/>
            <person name="Lajeunesse T.C."/>
            <person name="Voolstra C.R."/>
        </authorList>
    </citation>
    <scope>NUCLEOTIDE SEQUENCE [LARGE SCALE GENOMIC DNA]</scope>
    <source>
        <strain evidence="15 16">CCMP2467</strain>
    </source>
</reference>
<dbReference type="Gene3D" id="3.30.200.20">
    <property type="entry name" value="Phosphorylase Kinase, domain 1"/>
    <property type="match status" value="1"/>
</dbReference>
<comment type="caution">
    <text evidence="15">The sequence shown here is derived from an EMBL/GenBank/DDBJ whole genome shotgun (WGS) entry which is preliminary data.</text>
</comment>
<accession>A0A1Q9C2C8</accession>
<evidence type="ECO:0000256" key="5">
    <source>
        <dbReference type="ARBA" id="ARBA00022741"/>
    </source>
</evidence>
<feature type="compositionally biased region" description="Polar residues" evidence="13">
    <location>
        <begin position="62"/>
        <end position="74"/>
    </location>
</feature>
<feature type="compositionally biased region" description="Low complexity" evidence="13">
    <location>
        <begin position="75"/>
        <end position="89"/>
    </location>
</feature>
<feature type="domain" description="Protein kinase" evidence="14">
    <location>
        <begin position="658"/>
        <end position="1242"/>
    </location>
</feature>
<dbReference type="SUPFAM" id="SSF54791">
    <property type="entry name" value="Eukaryotic type KH-domain (KH-domain type I)"/>
    <property type="match status" value="2"/>
</dbReference>
<dbReference type="PANTHER" id="PTHR44899">
    <property type="entry name" value="CAMK FAMILY PROTEIN KINASE"/>
    <property type="match status" value="1"/>
</dbReference>
<gene>
    <name evidence="15" type="primary">NEK1</name>
    <name evidence="15" type="ORF">AK812_SmicGene42896</name>
</gene>
<feature type="binding site" evidence="11">
    <location>
        <position position="686"/>
    </location>
    <ligand>
        <name>ATP</name>
        <dbReference type="ChEBI" id="CHEBI:30616"/>
    </ligand>
</feature>
<feature type="region of interest" description="Disordered" evidence="13">
    <location>
        <begin position="120"/>
        <end position="146"/>
    </location>
</feature>
<evidence type="ECO:0000256" key="8">
    <source>
        <dbReference type="ARBA" id="ARBA00047899"/>
    </source>
</evidence>
<dbReference type="GO" id="GO:0004674">
    <property type="term" value="F:protein serine/threonine kinase activity"/>
    <property type="evidence" value="ECO:0007669"/>
    <property type="project" value="UniProtKB-KW"/>
</dbReference>
<feature type="compositionally biased region" description="Low complexity" evidence="13">
    <location>
        <begin position="275"/>
        <end position="284"/>
    </location>
</feature>
<dbReference type="GO" id="GO:0003723">
    <property type="term" value="F:RNA binding"/>
    <property type="evidence" value="ECO:0007669"/>
    <property type="project" value="UniProtKB-UniRule"/>
</dbReference>
<comment type="catalytic activity">
    <reaction evidence="9">
        <text>L-seryl-[protein] + ATP = O-phospho-L-seryl-[protein] + ADP + H(+)</text>
        <dbReference type="Rhea" id="RHEA:17989"/>
        <dbReference type="Rhea" id="RHEA-COMP:9863"/>
        <dbReference type="Rhea" id="RHEA-COMP:11604"/>
        <dbReference type="ChEBI" id="CHEBI:15378"/>
        <dbReference type="ChEBI" id="CHEBI:29999"/>
        <dbReference type="ChEBI" id="CHEBI:30616"/>
        <dbReference type="ChEBI" id="CHEBI:83421"/>
        <dbReference type="ChEBI" id="CHEBI:456216"/>
        <dbReference type="EC" id="2.7.11.1"/>
    </reaction>
</comment>
<evidence type="ECO:0000313" key="15">
    <source>
        <dbReference type="EMBL" id="OLP77084.1"/>
    </source>
</evidence>
<evidence type="ECO:0000256" key="12">
    <source>
        <dbReference type="SAM" id="Coils"/>
    </source>
</evidence>
<dbReference type="FunFam" id="3.30.200.20:FF:000097">
    <property type="entry name" value="Probable serine/threonine-protein kinase nek1"/>
    <property type="match status" value="1"/>
</dbReference>
<dbReference type="SMART" id="SM00322">
    <property type="entry name" value="KH"/>
    <property type="match status" value="2"/>
</dbReference>
<evidence type="ECO:0000256" key="3">
    <source>
        <dbReference type="ARBA" id="ARBA00022527"/>
    </source>
</evidence>
<dbReference type="PROSITE" id="PS00108">
    <property type="entry name" value="PROTEIN_KINASE_ST"/>
    <property type="match status" value="1"/>
</dbReference>
<evidence type="ECO:0000259" key="14">
    <source>
        <dbReference type="PROSITE" id="PS50011"/>
    </source>
</evidence>
<feature type="compositionally biased region" description="Low complexity" evidence="13">
    <location>
        <begin position="313"/>
        <end position="326"/>
    </location>
</feature>
<dbReference type="CDD" id="cd08215">
    <property type="entry name" value="STKc_Nek"/>
    <property type="match status" value="1"/>
</dbReference>
<dbReference type="EMBL" id="LSRX01001850">
    <property type="protein sequence ID" value="OLP77084.1"/>
    <property type="molecule type" value="Genomic_DNA"/>
</dbReference>
<keyword evidence="12" id="KW-0175">Coiled coil</keyword>
<dbReference type="OrthoDB" id="441002at2759"/>
<feature type="region of interest" description="Disordered" evidence="13">
    <location>
        <begin position="49"/>
        <end position="100"/>
    </location>
</feature>
<dbReference type="InterPro" id="IPR017441">
    <property type="entry name" value="Protein_kinase_ATP_BS"/>
</dbReference>
<evidence type="ECO:0000256" key="4">
    <source>
        <dbReference type="ARBA" id="ARBA00022679"/>
    </source>
</evidence>
<feature type="compositionally biased region" description="Basic and acidic residues" evidence="13">
    <location>
        <begin position="1026"/>
        <end position="1041"/>
    </location>
</feature>
<dbReference type="PROSITE" id="PS50084">
    <property type="entry name" value="KH_TYPE_1"/>
    <property type="match status" value="2"/>
</dbReference>
<keyword evidence="10" id="KW-0694">RNA-binding</keyword>
<dbReference type="Gene3D" id="3.30.1370.10">
    <property type="entry name" value="K Homology domain, type 1"/>
    <property type="match status" value="2"/>
</dbReference>
<dbReference type="InterPro" id="IPR004088">
    <property type="entry name" value="KH_dom_type_1"/>
</dbReference>
<keyword evidence="5 11" id="KW-0547">Nucleotide-binding</keyword>
<feature type="coiled-coil region" evidence="12">
    <location>
        <begin position="219"/>
        <end position="260"/>
    </location>
</feature>
<dbReference type="InterPro" id="IPR013785">
    <property type="entry name" value="Aldolase_TIM"/>
</dbReference>
<dbReference type="InterPro" id="IPR004087">
    <property type="entry name" value="KH_dom"/>
</dbReference>
<dbReference type="InterPro" id="IPR011009">
    <property type="entry name" value="Kinase-like_dom_sf"/>
</dbReference>
<dbReference type="PROSITE" id="PS00107">
    <property type="entry name" value="PROTEIN_KINASE_ATP"/>
    <property type="match status" value="1"/>
</dbReference>
<keyword evidence="7 11" id="KW-0067">ATP-binding</keyword>
<sequence>MNLSRSDRHCRVVYARDDRLQAPAEQLKGRINALEEENRRLESCISKIRSSQRSAEGLAMSLSPNSVADSSQRGSATAAEPRSEAAASSQDVEPAPATLPSQLPRQVAIDQSVALHETGGAARHLPTPPGQKASSPTQAPVADASSLNASTVSCDATMTSDRYAASTAQATPVLNRAAAQAEAKAAFLEAAAKRGSGFAEVYNELLSCALQVWEARATAASLEKERNKASTEARELRACNARLEQAVSTLQDRNKELYWQKELQRSAFRRPPDASPAASGAPGRQVWAAPLSPPPRFRSPCSTAPGTVPGRWSLGPSSSSSDLFPSARESAMQKSPRIQASSGQVYAAPVASCPMQPGLDPARLPPQDQQTQAFQQGWRLFHQLGKHAEASSSDASARQRASALMLQTKKGMPSEFRENPAVCAVWREALLAGANSELLSAQSFSSIATDLQVNVGCEHKRQWKAYAAKALASIERRAHLKDQHGQPRVRATKDSSGSRQVELADWRGRVRARVFTQNGEPTRVHIINLHGKEDVYTQSCFGLEVCSSTAQRFQCTRQQCLLLLADWSAGQRAIIKQSLQEICKIFPRLEVLFQRELREGRQLVACAEDLEEMSFDPLLAHLETQIAEVADEQPTVAACESMAVAHGNVAGLLRKHGYAEIKKVGEGSFGKALLVRSEDGQKLICKMVDVSKASRKEMEDAVKEGKLLSELKHPYIVRYRESFTESGWLCILMDYCEGGDLTARIAEAKRGRKPLSEDQILRWFVQAIMALDYIHKKHVLHRDLKPSNFFLSKSGNLKMGDFGIAKVLACTIAVAKTQIGTPYYLSPELCQEKEYNFPSDIWAMGCILYELCARKVPFDAPNIPGLVREIAQSQQITLNRQVFSFRLAVQTAPYLPTGAFLLEKFIREYVCSGGGVGVKHPDCVPGCGSPRRTESPDVVMECPTADSSVDQCKNMVSDMLRQHWPAMPAELRDTQLPVLHTEPPEPTASEEAKKVWRVFKDKEATAKQRSLSSKKLALQVKAGKAKATEQERKKAHDQVRDMEKDSKIAQWLQTAGDQVPDANRMNECGYTNEDARLNNKYADFMNHFESWKYSGIHPRDRDHTRGAVLMRRWLRKLAATAVDLCVPARLQCIVEEAEETIDEHNELNYAHAADVVALQAGAEEEPTRPGFLTHDHAEVRRVLMEVADWQQVGAVAKDQVRGTIPSVPASYSPFVRELVSQMLNRNPERRPSPEEILAKPRLREIMQLMLDEAQEAAQAADDPAAVEPHPEPASSSSVGWSQAGSPYRTNDMVEYYSVSHGDWLPATVLRTDGEGRIIIDLKPNTWLSKEDQATKVRRRRDGPGSRGGSPMRTPSVAGPDKNGLRGAAPSPQMGRSPSSGAVGLRPGSRPGSRGASPLHRRSPALAAGAIAGIGSRPGSGLGSRPGSRAASPSHRAPSPRHGDAFRKGDLVDYWSISHGEWSKEESMDPHLHLLGIAWILDNIILASQAPLVASSEVVPCKTSAPFSCGKAAAKVAGGDAVVSTDVWCKVAARTPITLTDAYAALHVSCPTAGQGGPGELRCTLCCVQLAFWSRMSMPEAEAVDINFGCPTEDARRGGHKAHSPRCRRYGAYLLRDSQLVVRIVKTVAAGLRNIPVTAKIRLLQSREETLQLAMAIEQAGAAALCVHGRTIRQRPKYAERDGLREASLAPNWEAIADVRRSVGIPVIANGGIETKHDAADCLEQTRAAAVMSAEALLEDPALFDDPVETVKDRNADIARMLRLGREFLELAETFNCPLKYPPTKSHLFKILHRLIGADQATARRKEAAGLPLSKQEELKLELMRCPVSDFTSIRRALDVIEASYAQNSEPLGVSWYRRWRKGVRSWAKEFQQLQSLESGSHSELEQDEIHSQAALDEAEQELFVDIVITTNRDSNILGLDEVPGRCVEGPLGAPHAAVSPAASATDFCCKLLVPAYYAGGMIGKRGKNMTQIEKLTQTSMSMSGVDVFFPGTQDRMLTIFAATKRSFVSGVEAIVREMWRMSQQPGQAQQNHHFVFKLVVPNSAAGKIIGRDGSNTREMKRITGCRISISRRNPGVQERVVVLLASKDGCLVQGAVTVLECIQDDPHLHEHMDFKYDVELPLGCWDCGKPGPAEPDAELMSLEEARVLPKRCIVEHLMKAAPREILVRHRLLGGIRKILKV</sequence>
<evidence type="ECO:0000256" key="6">
    <source>
        <dbReference type="ARBA" id="ARBA00022777"/>
    </source>
</evidence>
<feature type="compositionally biased region" description="Low complexity" evidence="13">
    <location>
        <begin position="1385"/>
        <end position="1414"/>
    </location>
</feature>
<evidence type="ECO:0000256" key="13">
    <source>
        <dbReference type="SAM" id="MobiDB-lite"/>
    </source>
</evidence>
<proteinExistence type="inferred from homology"/>
<dbReference type="SUPFAM" id="SSF51395">
    <property type="entry name" value="FMN-linked oxidoreductases"/>
    <property type="match status" value="1"/>
</dbReference>
<feature type="compositionally biased region" description="Polar residues" evidence="13">
    <location>
        <begin position="332"/>
        <end position="341"/>
    </location>
</feature>
<dbReference type="InterPro" id="IPR036612">
    <property type="entry name" value="KH_dom_type_1_sf"/>
</dbReference>
<evidence type="ECO:0000256" key="11">
    <source>
        <dbReference type="PROSITE-ProRule" id="PRU10141"/>
    </source>
</evidence>
<keyword evidence="4" id="KW-0808">Transferase</keyword>
<dbReference type="SUPFAM" id="SSF56112">
    <property type="entry name" value="Protein kinase-like (PK-like)"/>
    <property type="match status" value="1"/>
</dbReference>
<dbReference type="GO" id="GO:0005524">
    <property type="term" value="F:ATP binding"/>
    <property type="evidence" value="ECO:0007669"/>
    <property type="project" value="UniProtKB-UniRule"/>
</dbReference>
<protein>
    <recommendedName>
        <fullName evidence="2">non-specific serine/threonine protein kinase</fullName>
        <ecNumber evidence="2">2.7.11.1</ecNumber>
    </recommendedName>
</protein>
<dbReference type="Pfam" id="PF01207">
    <property type="entry name" value="Dus"/>
    <property type="match status" value="1"/>
</dbReference>